<dbReference type="AlphaFoldDB" id="E6Q7F6"/>
<sequence length="1060" mass="113583">MRTLAEIFAPGSPTLPEGLRTLDVSPERELEPGMTVRAAFTFTNHGGAPATGVRVRLNRPEGLVYLVGSGMLDGVPLDDEQGNTPLLAPAGAAIGDVAPGQRRRIELCYSVAGAIENGSTVEIQAAVASFELEPVGSNVVRLIARSKPNLRNSGSGAIVESRGEAVPGGEALVTVRVHNAGESSAHDVVVLAPIPEKTQYVPGSVRINGRELEGELGIAFDRLYAPVVARTLGSGATATLQYRVRIDAPLPDATTILLQTRIASQESLAFDLPESSLTVTAAPEFSGERNALRVEPSTGELLPGQRLRVSISLQNDGNARAERVDVTMTVDPGLAFVRASAHLDGAPLRERKRENLRFEIGALDAGESAELSVEFVLSSPQPASKELFVGARVSWEPSTALGERYFERRLTVVSRPHFVPRRNRLVRIGAGLVRPGESVEGEISITNTGSAAAHDAALLFAYDPSFERLEVFENDTPRALADRRLEIGTLEPFNARTLRLRAHLQSPLRDRAEASLRVALASQESEERSLGELRWTVDSHPLFSPERSRLERNESEALRPNRVTDVALHLENVGSDTAKNVNVRLFLAPEARIESVEGATRANSALLVGEIAAGASVEVRVGIRLLRSLAREYPLTLDAVVTADAMVPVQLERLIIATIAQPDFAAGTLRSEPNESIGAGESIDWTLRLRNSGDGTARRVEIAIEQPQILLYVPNSTTVNGVPVRDIGALPPFAAGRGIVFTAVEPGVEAVIRWRDVAHNQLQLGERIVRKARVSYDGERSEEITSDEVQVRAAPLLAGSIAGLPFGLDGIVGSALGGQRAVEEAPQVEAPQVEALAVPELALPELNGSTVTRSLIGTLVVLSPERLAQIERQLGEIRPGRVVGHLFALRALLPDAIGSAQIPSLDLLREGLRESLDRLFIKLRIPHYAMVERELETPALRATIENALADAALARGEPAPPSGKVASLTGHFDGEEVRALLERLPEAPLAGALPWFALAHFLPDERGAVARYRSALCAALGSLLACGPSEFLDRLTRTTDEGLDAALAGVRDSLASLQAR</sequence>
<evidence type="ECO:0000313" key="1">
    <source>
        <dbReference type="EMBL" id="CBI03131.1"/>
    </source>
</evidence>
<dbReference type="NCBIfam" id="TIGR01451">
    <property type="entry name" value="B_ant_repeat"/>
    <property type="match status" value="1"/>
</dbReference>
<reference evidence="1" key="1">
    <citation type="submission" date="2009-10" db="EMBL/GenBank/DDBJ databases">
        <title>Diversity of trophic interactions inside an arsenic-rich microbial ecosystem.</title>
        <authorList>
            <person name="Bertin P.N."/>
            <person name="Heinrich-Salmeron A."/>
            <person name="Pelletier E."/>
            <person name="Goulhen-Chollet F."/>
            <person name="Arsene-Ploetze F."/>
            <person name="Gallien S."/>
            <person name="Calteau A."/>
            <person name="Vallenet D."/>
            <person name="Casiot C."/>
            <person name="Chane-Woon-Ming B."/>
            <person name="Giloteaux L."/>
            <person name="Barakat M."/>
            <person name="Bonnefoy V."/>
            <person name="Bruneel O."/>
            <person name="Chandler M."/>
            <person name="Cleiss J."/>
            <person name="Duran R."/>
            <person name="Elbaz-Poulichet F."/>
            <person name="Fonknechten N."/>
            <person name="Lauga B."/>
            <person name="Mornico D."/>
            <person name="Ortet P."/>
            <person name="Schaeffer C."/>
            <person name="Siguier P."/>
            <person name="Alexander Thil Smith A."/>
            <person name="Van Dorsselaer A."/>
            <person name="Weissenbach J."/>
            <person name="Medigue C."/>
            <person name="Le Paslier D."/>
        </authorList>
    </citation>
    <scope>NUCLEOTIDE SEQUENCE</scope>
</reference>
<gene>
    <name evidence="1" type="ORF">CARN4_2787</name>
</gene>
<proteinExistence type="predicted"/>
<dbReference type="EMBL" id="CABO01000049">
    <property type="protein sequence ID" value="CBI03131.1"/>
    <property type="molecule type" value="Genomic_DNA"/>
</dbReference>
<dbReference type="InterPro" id="IPR047589">
    <property type="entry name" value="DUF11_rpt"/>
</dbReference>
<organism evidence="1">
    <name type="scientific">mine drainage metagenome</name>
    <dbReference type="NCBI Taxonomy" id="410659"/>
    <lineage>
        <taxon>unclassified sequences</taxon>
        <taxon>metagenomes</taxon>
        <taxon>ecological metagenomes</taxon>
    </lineage>
</organism>
<dbReference type="InterPro" id="IPR051172">
    <property type="entry name" value="Chlamydia_OmcB"/>
</dbReference>
<comment type="caution">
    <text evidence="1">The sequence shown here is derived from an EMBL/GenBank/DDBJ whole genome shotgun (WGS) entry which is preliminary data.</text>
</comment>
<accession>E6Q7F6</accession>
<name>E6Q7F6_9ZZZZ</name>
<dbReference type="PANTHER" id="PTHR34819">
    <property type="entry name" value="LARGE CYSTEINE-RICH PERIPLASMIC PROTEIN OMCB"/>
    <property type="match status" value="1"/>
</dbReference>
<protein>
    <submittedName>
        <fullName evidence="1">Uncharacterized protein</fullName>
    </submittedName>
</protein>